<dbReference type="InterPro" id="IPR013929">
    <property type="entry name" value="RPAP1_C"/>
</dbReference>
<dbReference type="OrthoDB" id="348201at2759"/>
<dbReference type="GO" id="GO:0006366">
    <property type="term" value="P:transcription by RNA polymerase II"/>
    <property type="evidence" value="ECO:0007669"/>
    <property type="project" value="InterPro"/>
</dbReference>
<evidence type="ECO:0000259" key="4">
    <source>
        <dbReference type="Pfam" id="PF08621"/>
    </source>
</evidence>
<protein>
    <recommendedName>
        <fullName evidence="7">RNA polymerase II-associated protein 1 N-terminal domain-containing protein</fullName>
    </recommendedName>
</protein>
<evidence type="ECO:0000313" key="6">
    <source>
        <dbReference type="Proteomes" id="UP000327013"/>
    </source>
</evidence>
<keyword evidence="6" id="KW-1185">Reference proteome</keyword>
<dbReference type="Pfam" id="PF08620">
    <property type="entry name" value="RPAP1_C"/>
    <property type="match status" value="1"/>
</dbReference>
<evidence type="ECO:0000259" key="3">
    <source>
        <dbReference type="Pfam" id="PF08620"/>
    </source>
</evidence>
<feature type="region of interest" description="Disordered" evidence="2">
    <location>
        <begin position="1"/>
        <end position="28"/>
    </location>
</feature>
<dbReference type="AlphaFoldDB" id="A0A5N6KTH6"/>
<evidence type="ECO:0000313" key="5">
    <source>
        <dbReference type="EMBL" id="KAB8343046.1"/>
    </source>
</evidence>
<sequence length="506" mass="54842">MAGFRGERFNIDVSDDEDERHLPTSSEGVSIASVFGSLVKDIQESSPVGKTIPVAPTFSNKLTAGGFPTHKKRTGVSRFKASRSATLDPSSPPASSTKETSKKGVATTSNSKDDPSQQRLQDERESIDQENRTRLDAMSPAEIEKERKELMSSLSPALLKKLLARATIDDNTGPDDFPVPESSIAPATNEQSGEEAESIMPHDPVKPKKTVVFAEDHAVDESKHKYPKTPITTSFPSNLHDHNNTDDQHDHDVPNDQIDPDLLPTPTLGSLSHGGATHFPRPPQPPPTLDPSSDTFLADLHAKYFPSLPTDPSKLSWMTKPDLAADPDTDTSYNPFTGPDAIPVTHIRFGFNGEVLPPSESIAIGTERGLHHHGDNPDAAGYTVPELAHLSRSSVAAQRCVAYQVLGRILYRLGIGEFGERGGKLEAISEEGQDMGGENWQEGAGRRGGGNTVLETGLWDCMERGRVVETLQEEVGRERGHVSAKAYATEALWLWQKGGGKKVMAT</sequence>
<gene>
    <name evidence="5" type="ORF">FH972_022640</name>
</gene>
<feature type="compositionally biased region" description="Pro residues" evidence="2">
    <location>
        <begin position="280"/>
        <end position="289"/>
    </location>
</feature>
<feature type="compositionally biased region" description="Polar residues" evidence="2">
    <location>
        <begin position="83"/>
        <end position="98"/>
    </location>
</feature>
<feature type="region of interest" description="Disordered" evidence="2">
    <location>
        <begin position="219"/>
        <end position="292"/>
    </location>
</feature>
<dbReference type="InterPro" id="IPR039913">
    <property type="entry name" value="RPAP1/Rba50"/>
</dbReference>
<dbReference type="EMBL" id="VIBQ01000012">
    <property type="protein sequence ID" value="KAB8343046.1"/>
    <property type="molecule type" value="Genomic_DNA"/>
</dbReference>
<name>A0A5N6KTH6_9ROSI</name>
<dbReference type="PANTHER" id="PTHR21483">
    <property type="entry name" value="RNA POLYMERASE II-ASSOCIATED PROTEIN 1"/>
    <property type="match status" value="1"/>
</dbReference>
<reference evidence="5 6" key="1">
    <citation type="submission" date="2019-06" db="EMBL/GenBank/DDBJ databases">
        <title>A chromosomal-level reference genome of Carpinus fangiana (Coryloideae, Betulaceae).</title>
        <authorList>
            <person name="Yang X."/>
            <person name="Wang Z."/>
            <person name="Zhang L."/>
            <person name="Hao G."/>
            <person name="Liu J."/>
            <person name="Yang Y."/>
        </authorList>
    </citation>
    <scope>NUCLEOTIDE SEQUENCE [LARGE SCALE GENOMIC DNA]</scope>
    <source>
        <strain evidence="5">Cfa_2016G</strain>
        <tissue evidence="5">Leaf</tissue>
    </source>
</reference>
<feature type="region of interest" description="Disordered" evidence="2">
    <location>
        <begin position="171"/>
        <end position="203"/>
    </location>
</feature>
<dbReference type="Pfam" id="PF08621">
    <property type="entry name" value="RPAP1_N"/>
    <property type="match status" value="1"/>
</dbReference>
<dbReference type="PANTHER" id="PTHR21483:SF18">
    <property type="entry name" value="RNA POLYMERASE II-ASSOCIATED PROTEIN 1"/>
    <property type="match status" value="1"/>
</dbReference>
<organism evidence="5 6">
    <name type="scientific">Carpinus fangiana</name>
    <dbReference type="NCBI Taxonomy" id="176857"/>
    <lineage>
        <taxon>Eukaryota</taxon>
        <taxon>Viridiplantae</taxon>
        <taxon>Streptophyta</taxon>
        <taxon>Embryophyta</taxon>
        <taxon>Tracheophyta</taxon>
        <taxon>Spermatophyta</taxon>
        <taxon>Magnoliopsida</taxon>
        <taxon>eudicotyledons</taxon>
        <taxon>Gunneridae</taxon>
        <taxon>Pentapetalae</taxon>
        <taxon>rosids</taxon>
        <taxon>fabids</taxon>
        <taxon>Fagales</taxon>
        <taxon>Betulaceae</taxon>
        <taxon>Carpinus</taxon>
    </lineage>
</organism>
<proteinExistence type="inferred from homology"/>
<feature type="domain" description="RPAP1 C-terminal" evidence="3">
    <location>
        <begin position="347"/>
        <end position="413"/>
    </location>
</feature>
<comment type="similarity">
    <text evidence="1">Belongs to the RPAP1 family.</text>
</comment>
<dbReference type="Proteomes" id="UP000327013">
    <property type="component" value="Unassembled WGS sequence"/>
</dbReference>
<accession>A0A5N6KTH6</accession>
<evidence type="ECO:0000256" key="2">
    <source>
        <dbReference type="SAM" id="MobiDB-lite"/>
    </source>
</evidence>
<dbReference type="InterPro" id="IPR013930">
    <property type="entry name" value="RPAP1_N"/>
</dbReference>
<feature type="compositionally biased region" description="Basic and acidic residues" evidence="2">
    <location>
        <begin position="111"/>
        <end position="135"/>
    </location>
</feature>
<comment type="caution">
    <text evidence="5">The sequence shown here is derived from an EMBL/GenBank/DDBJ whole genome shotgun (WGS) entry which is preliminary data.</text>
</comment>
<evidence type="ECO:0000256" key="1">
    <source>
        <dbReference type="ARBA" id="ARBA00009953"/>
    </source>
</evidence>
<feature type="compositionally biased region" description="Basic and acidic residues" evidence="2">
    <location>
        <begin position="239"/>
        <end position="254"/>
    </location>
</feature>
<feature type="domain" description="RPAP1 N-terminal" evidence="4">
    <location>
        <begin position="125"/>
        <end position="169"/>
    </location>
</feature>
<evidence type="ECO:0008006" key="7">
    <source>
        <dbReference type="Google" id="ProtNLM"/>
    </source>
</evidence>
<feature type="region of interest" description="Disordered" evidence="2">
    <location>
        <begin position="43"/>
        <end position="141"/>
    </location>
</feature>
<feature type="compositionally biased region" description="Basic and acidic residues" evidence="2">
    <location>
        <begin position="1"/>
        <end position="10"/>
    </location>
</feature>